<comment type="caution">
    <text evidence="2">The sequence shown here is derived from an EMBL/GenBank/DDBJ whole genome shotgun (WGS) entry which is preliminary data.</text>
</comment>
<feature type="transmembrane region" description="Helical" evidence="1">
    <location>
        <begin position="52"/>
        <end position="72"/>
    </location>
</feature>
<proteinExistence type="predicted"/>
<accession>A0A1E3BH32</accession>
<dbReference type="AlphaFoldDB" id="A0A1E3BH32"/>
<keyword evidence="3" id="KW-1185">Reference proteome</keyword>
<organism evidence="2 3">
    <name type="scientific">Aspergillus cristatus</name>
    <name type="common">Chinese Fuzhuan brick tea-fermentation fungus</name>
    <name type="synonym">Eurotium cristatum</name>
    <dbReference type="NCBI Taxonomy" id="573508"/>
    <lineage>
        <taxon>Eukaryota</taxon>
        <taxon>Fungi</taxon>
        <taxon>Dikarya</taxon>
        <taxon>Ascomycota</taxon>
        <taxon>Pezizomycotina</taxon>
        <taxon>Eurotiomycetes</taxon>
        <taxon>Eurotiomycetidae</taxon>
        <taxon>Eurotiales</taxon>
        <taxon>Aspergillaceae</taxon>
        <taxon>Aspergillus</taxon>
        <taxon>Aspergillus subgen. Aspergillus</taxon>
    </lineage>
</organism>
<evidence type="ECO:0000256" key="1">
    <source>
        <dbReference type="SAM" id="Phobius"/>
    </source>
</evidence>
<reference evidence="2 3" key="1">
    <citation type="journal article" date="2016" name="BMC Genomics">
        <title>Comparative genomic and transcriptomic analyses of the Fuzhuan brick tea-fermentation fungus Aspergillus cristatus.</title>
        <authorList>
            <person name="Ge Y."/>
            <person name="Wang Y."/>
            <person name="Liu Y."/>
            <person name="Tan Y."/>
            <person name="Ren X."/>
            <person name="Zhang X."/>
            <person name="Hyde K.D."/>
            <person name="Liu Y."/>
            <person name="Liu Z."/>
        </authorList>
    </citation>
    <scope>NUCLEOTIDE SEQUENCE [LARGE SCALE GENOMIC DNA]</scope>
    <source>
        <strain evidence="2 3">GZAAS20.1005</strain>
    </source>
</reference>
<evidence type="ECO:0000313" key="3">
    <source>
        <dbReference type="Proteomes" id="UP000094569"/>
    </source>
</evidence>
<name>A0A1E3BH32_ASPCR</name>
<protein>
    <submittedName>
        <fullName evidence="2">Uncharacterized protein</fullName>
    </submittedName>
</protein>
<keyword evidence="1" id="KW-0472">Membrane</keyword>
<evidence type="ECO:0000313" key="2">
    <source>
        <dbReference type="EMBL" id="ODM20227.1"/>
    </source>
</evidence>
<sequence>MPVAQLEELIHEQGDKWVDDIFIIGSVGDLFSGCGQRVIASRHAIDWSLSHLVLLALGLLAIFLLLLCAWQLPQWTTTVYRTVLGFPRLFRVPRPFLFDTARGDLLLEMFGGDSGAGPVERKFVDFLGGDVLFQYVEVFIELGEPMKGSASSQISSVMSNSG</sequence>
<dbReference type="Proteomes" id="UP000094569">
    <property type="component" value="Unassembled WGS sequence"/>
</dbReference>
<dbReference type="VEuPathDB" id="FungiDB:SI65_03280"/>
<keyword evidence="1" id="KW-0812">Transmembrane</keyword>
<dbReference type="EMBL" id="JXNT01000003">
    <property type="protein sequence ID" value="ODM20227.1"/>
    <property type="molecule type" value="Genomic_DNA"/>
</dbReference>
<keyword evidence="1" id="KW-1133">Transmembrane helix</keyword>
<gene>
    <name evidence="2" type="ORF">SI65_03280</name>
</gene>